<evidence type="ECO:0000313" key="2">
    <source>
        <dbReference type="EMBL" id="KAA8491350.1"/>
    </source>
</evidence>
<keyword evidence="3" id="KW-1185">Reference proteome</keyword>
<protein>
    <submittedName>
        <fullName evidence="2">Copia protein</fullName>
    </submittedName>
</protein>
<feature type="region of interest" description="Disordered" evidence="1">
    <location>
        <begin position="253"/>
        <end position="282"/>
    </location>
</feature>
<dbReference type="AlphaFoldDB" id="A0A5J4YKD3"/>
<feature type="compositionally biased region" description="Polar residues" evidence="1">
    <location>
        <begin position="270"/>
        <end position="282"/>
    </location>
</feature>
<proteinExistence type="predicted"/>
<comment type="caution">
    <text evidence="2">The sequence shown here is derived from an EMBL/GenBank/DDBJ whole genome shotgun (WGS) entry which is preliminary data.</text>
</comment>
<sequence length="327" mass="35802">MTIALHVDDVLITAASENDIDKFLQDVSHDFDNVESHRGRKLNYLGMILDFATRGVLKIRMPGCIDSILEDARVTTSRPTPADANIFVVTKDADLLHGEKKNAYHSMAICGTPKMASHTGAAVSLRSGTITAKSSKQKALVKNSTEAEILAVSDAIGAALWLTNFLREQGHQCDAPVLLQDNQSAIAMMRRGRPHSARARHMHIRHFFVHDLIQRSELQVEHCGTQYMVSDILTKPLQGSQFRRLGDQLLGYQPFHEGNAPTAAQPGGVSRNNEGEQVQSSPVHTGVLELGESSEVETATGDRGLLLLDSHPSDYLSRPPSRETVLS</sequence>
<evidence type="ECO:0000313" key="3">
    <source>
        <dbReference type="Proteomes" id="UP000324585"/>
    </source>
</evidence>
<dbReference type="CDD" id="cd09272">
    <property type="entry name" value="RNase_HI_RT_Ty1"/>
    <property type="match status" value="1"/>
</dbReference>
<gene>
    <name evidence="2" type="ORF">FVE85_7771</name>
</gene>
<dbReference type="OrthoDB" id="430476at2759"/>
<accession>A0A5J4YKD3</accession>
<evidence type="ECO:0000256" key="1">
    <source>
        <dbReference type="SAM" id="MobiDB-lite"/>
    </source>
</evidence>
<reference evidence="3" key="1">
    <citation type="journal article" date="2019" name="Nat. Commun.">
        <title>Expansion of phycobilisome linker gene families in mesophilic red algae.</title>
        <authorList>
            <person name="Lee J."/>
            <person name="Kim D."/>
            <person name="Bhattacharya D."/>
            <person name="Yoon H.S."/>
        </authorList>
    </citation>
    <scope>NUCLEOTIDE SEQUENCE [LARGE SCALE GENOMIC DNA]</scope>
    <source>
        <strain evidence="3">CCMP 1328</strain>
    </source>
</reference>
<organism evidence="2 3">
    <name type="scientific">Porphyridium purpureum</name>
    <name type="common">Red alga</name>
    <name type="synonym">Porphyridium cruentum</name>
    <dbReference type="NCBI Taxonomy" id="35688"/>
    <lineage>
        <taxon>Eukaryota</taxon>
        <taxon>Rhodophyta</taxon>
        <taxon>Bangiophyceae</taxon>
        <taxon>Porphyridiales</taxon>
        <taxon>Porphyridiaceae</taxon>
        <taxon>Porphyridium</taxon>
    </lineage>
</organism>
<dbReference type="Proteomes" id="UP000324585">
    <property type="component" value="Unassembled WGS sequence"/>
</dbReference>
<dbReference type="EMBL" id="VRMN01000014">
    <property type="protein sequence ID" value="KAA8491350.1"/>
    <property type="molecule type" value="Genomic_DNA"/>
</dbReference>
<name>A0A5J4YKD3_PORPP</name>